<dbReference type="PANTHER" id="PTHR43549:SF3">
    <property type="entry name" value="MULTIDRUG RESISTANCE PROTEIN YPNP-RELATED"/>
    <property type="match status" value="1"/>
</dbReference>
<feature type="transmembrane region" description="Helical" evidence="7">
    <location>
        <begin position="423"/>
        <end position="445"/>
    </location>
</feature>
<proteinExistence type="predicted"/>
<comment type="subcellular location">
    <subcellularLocation>
        <location evidence="1">Cell membrane</location>
        <topology evidence="1">Multi-pass membrane protein</topology>
    </subcellularLocation>
</comment>
<name>A0A381R0U5_9ZZZZ</name>
<evidence type="ECO:0000256" key="7">
    <source>
        <dbReference type="SAM" id="Phobius"/>
    </source>
</evidence>
<evidence type="ECO:0000256" key="3">
    <source>
        <dbReference type="ARBA" id="ARBA00022475"/>
    </source>
</evidence>
<sequence length="465" mass="49550">MAEVPLSISPTGSSSSPRFVEGPLSGHLLRLSGFMTMGFLAMTITMLVEAVFLGLVSKEALAAITFVFPIMLGLSALTRGIGTGASAVLARAMGAGERERAMQFATHGLSLVLVFTLVVSGLLYGNTATAFSVIGAEGDVLDEVVSYVRIWCLGFPAFGLATSGMLIMRAFGDASFPGWVMTLGALLQMAIGPFLIFGWIGLPAMGIEGAAWAFVIARTFSFVLSAYWFFVRERVMRFDPSAWVASSREILHVGIPASLANLVQPISTAVTTYLLAAFGVGIVAGYGVASRIESVIFMTIIGVTSSAAPLVGQNWGAKRHQRVVDTLKLCVRFSFVISCTAAVIMWFAAEYFVALVNEDLELRETATTYLYIVPFALGFMGMANLAVTTFNALSKPVPALVLSIGQTLFYVVVALVARELYGHIGIFLAIGLASVTAGPIGWFWIHAVLRKTRGIDGRSRSSSNA</sequence>
<dbReference type="InterPro" id="IPR048279">
    <property type="entry name" value="MdtK-like"/>
</dbReference>
<feature type="transmembrane region" description="Helical" evidence="7">
    <location>
        <begin position="270"/>
        <end position="289"/>
    </location>
</feature>
<feature type="transmembrane region" description="Helical" evidence="7">
    <location>
        <begin position="179"/>
        <end position="200"/>
    </location>
</feature>
<dbReference type="InterPro" id="IPR002528">
    <property type="entry name" value="MATE_fam"/>
</dbReference>
<dbReference type="Pfam" id="PF01554">
    <property type="entry name" value="MatE"/>
    <property type="match status" value="2"/>
</dbReference>
<evidence type="ECO:0000313" key="8">
    <source>
        <dbReference type="EMBL" id="SUZ84458.1"/>
    </source>
</evidence>
<dbReference type="GO" id="GO:0005886">
    <property type="term" value="C:plasma membrane"/>
    <property type="evidence" value="ECO:0007669"/>
    <property type="project" value="UniProtKB-SubCell"/>
</dbReference>
<dbReference type="GO" id="GO:0015297">
    <property type="term" value="F:antiporter activity"/>
    <property type="evidence" value="ECO:0007669"/>
    <property type="project" value="InterPro"/>
</dbReference>
<evidence type="ECO:0000256" key="1">
    <source>
        <dbReference type="ARBA" id="ARBA00004651"/>
    </source>
</evidence>
<dbReference type="EMBL" id="UINC01001594">
    <property type="protein sequence ID" value="SUZ84458.1"/>
    <property type="molecule type" value="Genomic_DNA"/>
</dbReference>
<reference evidence="8" key="1">
    <citation type="submission" date="2018-05" db="EMBL/GenBank/DDBJ databases">
        <authorList>
            <person name="Lanie J.A."/>
            <person name="Ng W.-L."/>
            <person name="Kazmierczak K.M."/>
            <person name="Andrzejewski T.M."/>
            <person name="Davidsen T.M."/>
            <person name="Wayne K.J."/>
            <person name="Tettelin H."/>
            <person name="Glass J.I."/>
            <person name="Rusch D."/>
            <person name="Podicherti R."/>
            <person name="Tsui H.-C.T."/>
            <person name="Winkler M.E."/>
        </authorList>
    </citation>
    <scope>NUCLEOTIDE SEQUENCE</scope>
</reference>
<dbReference type="InterPro" id="IPR052031">
    <property type="entry name" value="Membrane_Transporter-Flippase"/>
</dbReference>
<feature type="transmembrane region" description="Helical" evidence="7">
    <location>
        <begin position="34"/>
        <end position="55"/>
    </location>
</feature>
<keyword evidence="3" id="KW-1003">Cell membrane</keyword>
<feature type="transmembrane region" description="Helical" evidence="7">
    <location>
        <begin position="329"/>
        <end position="349"/>
    </location>
</feature>
<gene>
    <name evidence="8" type="ORF">METZ01_LOCUS37312</name>
</gene>
<keyword evidence="5 7" id="KW-1133">Transmembrane helix</keyword>
<evidence type="ECO:0000256" key="2">
    <source>
        <dbReference type="ARBA" id="ARBA00022448"/>
    </source>
</evidence>
<dbReference type="GO" id="GO:0042910">
    <property type="term" value="F:xenobiotic transmembrane transporter activity"/>
    <property type="evidence" value="ECO:0007669"/>
    <property type="project" value="InterPro"/>
</dbReference>
<dbReference type="NCBIfam" id="TIGR00797">
    <property type="entry name" value="matE"/>
    <property type="match status" value="1"/>
</dbReference>
<accession>A0A381R0U5</accession>
<feature type="transmembrane region" description="Helical" evidence="7">
    <location>
        <begin position="369"/>
        <end position="387"/>
    </location>
</feature>
<dbReference type="PANTHER" id="PTHR43549">
    <property type="entry name" value="MULTIDRUG RESISTANCE PROTEIN YPNP-RELATED"/>
    <property type="match status" value="1"/>
</dbReference>
<evidence type="ECO:0000256" key="5">
    <source>
        <dbReference type="ARBA" id="ARBA00022989"/>
    </source>
</evidence>
<organism evidence="8">
    <name type="scientific">marine metagenome</name>
    <dbReference type="NCBI Taxonomy" id="408172"/>
    <lineage>
        <taxon>unclassified sequences</taxon>
        <taxon>metagenomes</taxon>
        <taxon>ecological metagenomes</taxon>
    </lineage>
</organism>
<feature type="transmembrane region" description="Helical" evidence="7">
    <location>
        <begin position="61"/>
        <end position="92"/>
    </location>
</feature>
<keyword evidence="4 7" id="KW-0812">Transmembrane</keyword>
<keyword evidence="6 7" id="KW-0472">Membrane</keyword>
<feature type="transmembrane region" description="Helical" evidence="7">
    <location>
        <begin position="104"/>
        <end position="124"/>
    </location>
</feature>
<feature type="transmembrane region" description="Helical" evidence="7">
    <location>
        <begin position="144"/>
        <end position="167"/>
    </location>
</feature>
<dbReference type="AlphaFoldDB" id="A0A381R0U5"/>
<feature type="transmembrane region" description="Helical" evidence="7">
    <location>
        <begin position="295"/>
        <end position="317"/>
    </location>
</feature>
<keyword evidence="2" id="KW-0813">Transport</keyword>
<evidence type="ECO:0008006" key="9">
    <source>
        <dbReference type="Google" id="ProtNLM"/>
    </source>
</evidence>
<feature type="transmembrane region" description="Helical" evidence="7">
    <location>
        <begin position="399"/>
        <end position="417"/>
    </location>
</feature>
<protein>
    <recommendedName>
        <fullName evidence="9">Polysaccharide biosynthesis protein C-terminal domain-containing protein</fullName>
    </recommendedName>
</protein>
<feature type="transmembrane region" description="Helical" evidence="7">
    <location>
        <begin position="212"/>
        <end position="231"/>
    </location>
</feature>
<evidence type="ECO:0000256" key="6">
    <source>
        <dbReference type="ARBA" id="ARBA00023136"/>
    </source>
</evidence>
<dbReference type="PIRSF" id="PIRSF006603">
    <property type="entry name" value="DinF"/>
    <property type="match status" value="1"/>
</dbReference>
<evidence type="ECO:0000256" key="4">
    <source>
        <dbReference type="ARBA" id="ARBA00022692"/>
    </source>
</evidence>